<sequence>MSIEALNAASPAEAAQQLRQCCTSERWIAELVAARPFADAQSLKDAADTVWRGLEEADYLQAFDGHPKIGDVDSLKAKYADTKQLAAGEQAAVASATEAVITELAQGNSDYEARFGFIFIVCATGKSAADMLALLKARLPNTRAEELANAAEEQRKIFQLRLDKLL</sequence>
<dbReference type="PANTHER" id="PTHR43466:SF1">
    <property type="entry name" value="2-OXO-4-HYDROXY-4-CARBOXY-5-UREIDOIMIDAZOLINE DECARBOXYLASE-RELATED"/>
    <property type="match status" value="1"/>
</dbReference>
<dbReference type="NCBIfam" id="TIGR03180">
    <property type="entry name" value="UraD_2"/>
    <property type="match status" value="1"/>
</dbReference>
<keyword evidence="4" id="KW-0659">Purine metabolism</keyword>
<dbReference type="GO" id="GO:0019628">
    <property type="term" value="P:urate catabolic process"/>
    <property type="evidence" value="ECO:0007669"/>
    <property type="project" value="TreeGrafter"/>
</dbReference>
<dbReference type="NCBIfam" id="NF010372">
    <property type="entry name" value="PRK13798.1"/>
    <property type="match status" value="1"/>
</dbReference>
<evidence type="ECO:0000256" key="5">
    <source>
        <dbReference type="ARBA" id="ARBA00022793"/>
    </source>
</evidence>
<dbReference type="SUPFAM" id="SSF158694">
    <property type="entry name" value="UraD-Like"/>
    <property type="match status" value="1"/>
</dbReference>
<evidence type="ECO:0000256" key="1">
    <source>
        <dbReference type="ARBA" id="ARBA00001163"/>
    </source>
</evidence>
<reference evidence="8 9" key="1">
    <citation type="submission" date="2019-08" db="EMBL/GenBank/DDBJ databases">
        <title>Parahaliea maris sp. nov., isolated from the surface seawater.</title>
        <authorList>
            <person name="Liu Y."/>
        </authorList>
    </citation>
    <scope>NUCLEOTIDE SEQUENCE [LARGE SCALE GENOMIC DNA]</scope>
    <source>
        <strain evidence="8 9">HSLHS9</strain>
    </source>
</reference>
<evidence type="ECO:0000256" key="2">
    <source>
        <dbReference type="ARBA" id="ARBA00004754"/>
    </source>
</evidence>
<dbReference type="Pfam" id="PF09349">
    <property type="entry name" value="OHCU_decarbox"/>
    <property type="match status" value="1"/>
</dbReference>
<dbReference type="PANTHER" id="PTHR43466">
    <property type="entry name" value="2-OXO-4-HYDROXY-4-CARBOXY-5-UREIDOIMIDAZOLINE DECARBOXYLASE-RELATED"/>
    <property type="match status" value="1"/>
</dbReference>
<keyword evidence="6 8" id="KW-0456">Lyase</keyword>
<keyword evidence="9" id="KW-1185">Reference proteome</keyword>
<comment type="catalytic activity">
    <reaction evidence="1">
        <text>5-hydroxy-2-oxo-4-ureido-2,5-dihydro-1H-imidazole-5-carboxylate + H(+) = (S)-allantoin + CO2</text>
        <dbReference type="Rhea" id="RHEA:26301"/>
        <dbReference type="ChEBI" id="CHEBI:15378"/>
        <dbReference type="ChEBI" id="CHEBI:15678"/>
        <dbReference type="ChEBI" id="CHEBI:16526"/>
        <dbReference type="ChEBI" id="CHEBI:58639"/>
        <dbReference type="EC" id="4.1.1.97"/>
    </reaction>
</comment>
<dbReference type="EC" id="4.1.1.97" evidence="3"/>
<dbReference type="GO" id="GO:0006144">
    <property type="term" value="P:purine nucleobase metabolic process"/>
    <property type="evidence" value="ECO:0007669"/>
    <property type="project" value="UniProtKB-KW"/>
</dbReference>
<proteinExistence type="predicted"/>
<dbReference type="EMBL" id="VRZA01000002">
    <property type="protein sequence ID" value="TXS95316.1"/>
    <property type="molecule type" value="Genomic_DNA"/>
</dbReference>
<dbReference type="GO" id="GO:0051997">
    <property type="term" value="F:2-oxo-4-hydroxy-4-carboxy-5-ureidoimidazoline decarboxylase activity"/>
    <property type="evidence" value="ECO:0007669"/>
    <property type="project" value="UniProtKB-EC"/>
</dbReference>
<gene>
    <name evidence="8" type="primary">uraD</name>
    <name evidence="8" type="ORF">FV139_05300</name>
</gene>
<evidence type="ECO:0000256" key="4">
    <source>
        <dbReference type="ARBA" id="ARBA00022631"/>
    </source>
</evidence>
<dbReference type="InterPro" id="IPR017595">
    <property type="entry name" value="OHCU_decarboxylase-2"/>
</dbReference>
<keyword evidence="5" id="KW-0210">Decarboxylase</keyword>
<comment type="pathway">
    <text evidence="2">Purine metabolism; urate degradation; (S)-allantoin from urate: step 3/3.</text>
</comment>
<accession>A0A5C9A3M5</accession>
<name>A0A5C9A3M5_9GAMM</name>
<dbReference type="RefSeq" id="WP_148067227.1">
    <property type="nucleotide sequence ID" value="NZ_VRZA01000002.1"/>
</dbReference>
<evidence type="ECO:0000313" key="8">
    <source>
        <dbReference type="EMBL" id="TXS95316.1"/>
    </source>
</evidence>
<dbReference type="Gene3D" id="1.10.3330.10">
    <property type="entry name" value="Oxo-4-hydroxy-4-carboxy-5-ureidoimidazoline decarboxylase"/>
    <property type="match status" value="1"/>
</dbReference>
<evidence type="ECO:0000313" key="9">
    <source>
        <dbReference type="Proteomes" id="UP000321039"/>
    </source>
</evidence>
<evidence type="ECO:0000259" key="7">
    <source>
        <dbReference type="Pfam" id="PF09349"/>
    </source>
</evidence>
<dbReference type="AlphaFoldDB" id="A0A5C9A3M5"/>
<evidence type="ECO:0000256" key="3">
    <source>
        <dbReference type="ARBA" id="ARBA00012257"/>
    </source>
</evidence>
<dbReference type="Proteomes" id="UP000321039">
    <property type="component" value="Unassembled WGS sequence"/>
</dbReference>
<protein>
    <recommendedName>
        <fullName evidence="3">2-oxo-4-hydroxy-4-carboxy-5-ureidoimidazoline decarboxylase</fullName>
        <ecNumber evidence="3">4.1.1.97</ecNumber>
    </recommendedName>
</protein>
<dbReference type="InterPro" id="IPR018020">
    <property type="entry name" value="OHCU_decarboxylase"/>
</dbReference>
<evidence type="ECO:0000256" key="6">
    <source>
        <dbReference type="ARBA" id="ARBA00023239"/>
    </source>
</evidence>
<dbReference type="InterPro" id="IPR036778">
    <property type="entry name" value="OHCU_decarboxylase_sf"/>
</dbReference>
<feature type="domain" description="Oxo-4-hydroxy-4-carboxy-5-ureidoimidazoline decarboxylase" evidence="7">
    <location>
        <begin position="7"/>
        <end position="163"/>
    </location>
</feature>
<organism evidence="8 9">
    <name type="scientific">Parahaliea maris</name>
    <dbReference type="NCBI Taxonomy" id="2716870"/>
    <lineage>
        <taxon>Bacteria</taxon>
        <taxon>Pseudomonadati</taxon>
        <taxon>Pseudomonadota</taxon>
        <taxon>Gammaproteobacteria</taxon>
        <taxon>Cellvibrionales</taxon>
        <taxon>Halieaceae</taxon>
        <taxon>Parahaliea</taxon>
    </lineage>
</organism>
<comment type="caution">
    <text evidence="8">The sequence shown here is derived from an EMBL/GenBank/DDBJ whole genome shotgun (WGS) entry which is preliminary data.</text>
</comment>